<feature type="region of interest" description="Disordered" evidence="1">
    <location>
        <begin position="1"/>
        <end position="20"/>
    </location>
</feature>
<proteinExistence type="predicted"/>
<keyword evidence="3" id="KW-1185">Reference proteome</keyword>
<organism evidence="2 3">
    <name type="scientific">Cuscuta campestris</name>
    <dbReference type="NCBI Taxonomy" id="132261"/>
    <lineage>
        <taxon>Eukaryota</taxon>
        <taxon>Viridiplantae</taxon>
        <taxon>Streptophyta</taxon>
        <taxon>Embryophyta</taxon>
        <taxon>Tracheophyta</taxon>
        <taxon>Spermatophyta</taxon>
        <taxon>Magnoliopsida</taxon>
        <taxon>eudicotyledons</taxon>
        <taxon>Gunneridae</taxon>
        <taxon>Pentapetalae</taxon>
        <taxon>asterids</taxon>
        <taxon>lamiids</taxon>
        <taxon>Solanales</taxon>
        <taxon>Convolvulaceae</taxon>
        <taxon>Cuscuteae</taxon>
        <taxon>Cuscuta</taxon>
        <taxon>Cuscuta subgen. Grammica</taxon>
        <taxon>Cuscuta sect. Cleistogrammica</taxon>
    </lineage>
</organism>
<dbReference type="EMBL" id="OOIL02006820">
    <property type="protein sequence ID" value="VFR02445.1"/>
    <property type="molecule type" value="Genomic_DNA"/>
</dbReference>
<gene>
    <name evidence="2" type="ORF">CCAM_LOCUS44220</name>
</gene>
<evidence type="ECO:0000313" key="2">
    <source>
        <dbReference type="EMBL" id="VFR02445.1"/>
    </source>
</evidence>
<accession>A0A484NR64</accession>
<dbReference type="Proteomes" id="UP000595140">
    <property type="component" value="Unassembled WGS sequence"/>
</dbReference>
<sequence length="20" mass="2354">VDDWESDPADVDLYDRDDVD</sequence>
<dbReference type="AlphaFoldDB" id="A0A484NR64"/>
<evidence type="ECO:0000256" key="1">
    <source>
        <dbReference type="SAM" id="MobiDB-lite"/>
    </source>
</evidence>
<reference evidence="2 3" key="1">
    <citation type="submission" date="2018-04" db="EMBL/GenBank/DDBJ databases">
        <authorList>
            <person name="Vogel A."/>
        </authorList>
    </citation>
    <scope>NUCLEOTIDE SEQUENCE [LARGE SCALE GENOMIC DNA]</scope>
</reference>
<name>A0A484NR64_9ASTE</name>
<protein>
    <submittedName>
        <fullName evidence="2">Uncharacterized protein</fullName>
    </submittedName>
</protein>
<feature type="compositionally biased region" description="Acidic residues" evidence="1">
    <location>
        <begin position="1"/>
        <end position="12"/>
    </location>
</feature>
<feature type="non-terminal residue" evidence="2">
    <location>
        <position position="1"/>
    </location>
</feature>
<evidence type="ECO:0000313" key="3">
    <source>
        <dbReference type="Proteomes" id="UP000595140"/>
    </source>
</evidence>